<keyword evidence="4" id="KW-0808">Transferase</keyword>
<comment type="caution">
    <text evidence="4">The sequence shown here is derived from an EMBL/GenBank/DDBJ whole genome shotgun (WGS) entry which is preliminary data.</text>
</comment>
<sequence length="279" mass="29469">MQNQPSPLILTFGVSDPVGALGVQADVATFAAHGCHALSITTAMLVSDSARVEEWHEVDTGVMADQARQVLEDMPIAAVKIGAIASIEQAAAIAEIVSDYAEVPLIVDPFLSALPDSGMSDEDIVASIRQILAPQATILQLSQSELGRMAELWREAGADGSLEADVAELTARGCQYVLVTGTSSEGHKRANSLFDRDDGVTILDWQHLPGHFVGAGTTLSGALTACMARGMDAIEALHAAQAYTYGALQHAQRFGMGKLVPNRFYRILPQAGSTKASIQ</sequence>
<dbReference type="SUPFAM" id="SSF53613">
    <property type="entry name" value="Ribokinase-like"/>
    <property type="match status" value="1"/>
</dbReference>
<dbReference type="Gene3D" id="3.40.1190.20">
    <property type="match status" value="1"/>
</dbReference>
<dbReference type="EC" id="2.7.1.49" evidence="2"/>
<reference evidence="5" key="1">
    <citation type="journal article" date="2019" name="Int. J. Syst. Evol. Microbiol.">
        <title>The Global Catalogue of Microorganisms (GCM) 10K type strain sequencing project: providing services to taxonomists for standard genome sequencing and annotation.</title>
        <authorList>
            <consortium name="The Broad Institute Genomics Platform"/>
            <consortium name="The Broad Institute Genome Sequencing Center for Infectious Disease"/>
            <person name="Wu L."/>
            <person name="Ma J."/>
        </authorList>
    </citation>
    <scope>NUCLEOTIDE SEQUENCE [LARGE SCALE GENOMIC DNA]</scope>
    <source>
        <strain evidence="5">CCUG 43111</strain>
    </source>
</reference>
<dbReference type="RefSeq" id="WP_379759043.1">
    <property type="nucleotide sequence ID" value="NZ_JBHSMR010000013.1"/>
</dbReference>
<name>A0ABW0MPQ6_9BURK</name>
<evidence type="ECO:0000256" key="1">
    <source>
        <dbReference type="ARBA" id="ARBA00004948"/>
    </source>
</evidence>
<proteinExistence type="predicted"/>
<keyword evidence="5" id="KW-1185">Reference proteome</keyword>
<comment type="pathway">
    <text evidence="1">Cofactor biosynthesis; thiamine diphosphate biosynthesis.</text>
</comment>
<dbReference type="InterPro" id="IPR029056">
    <property type="entry name" value="Ribokinase-like"/>
</dbReference>
<protein>
    <recommendedName>
        <fullName evidence="2">hydroxymethylpyrimidine kinase</fullName>
        <ecNumber evidence="2">2.7.1.49</ecNumber>
    </recommendedName>
</protein>
<dbReference type="CDD" id="cd01169">
    <property type="entry name" value="HMPP_kinase"/>
    <property type="match status" value="1"/>
</dbReference>
<dbReference type="GO" id="GO:0016301">
    <property type="term" value="F:kinase activity"/>
    <property type="evidence" value="ECO:0007669"/>
    <property type="project" value="UniProtKB-KW"/>
</dbReference>
<dbReference type="InterPro" id="IPR004399">
    <property type="entry name" value="HMP/HMP-P_kinase_dom"/>
</dbReference>
<evidence type="ECO:0000256" key="2">
    <source>
        <dbReference type="ARBA" id="ARBA00012135"/>
    </source>
</evidence>
<accession>A0ABW0MPQ6</accession>
<evidence type="ECO:0000259" key="3">
    <source>
        <dbReference type="Pfam" id="PF08543"/>
    </source>
</evidence>
<organism evidence="4 5">
    <name type="scientific">Massilia suwonensis</name>
    <dbReference type="NCBI Taxonomy" id="648895"/>
    <lineage>
        <taxon>Bacteria</taxon>
        <taxon>Pseudomonadati</taxon>
        <taxon>Pseudomonadota</taxon>
        <taxon>Betaproteobacteria</taxon>
        <taxon>Burkholderiales</taxon>
        <taxon>Oxalobacteraceae</taxon>
        <taxon>Telluria group</taxon>
        <taxon>Massilia</taxon>
    </lineage>
</organism>
<dbReference type="PANTHER" id="PTHR20858">
    <property type="entry name" value="PHOSPHOMETHYLPYRIMIDINE KINASE"/>
    <property type="match status" value="1"/>
</dbReference>
<dbReference type="EMBL" id="JBHSMR010000013">
    <property type="protein sequence ID" value="MFC5480184.1"/>
    <property type="molecule type" value="Genomic_DNA"/>
</dbReference>
<evidence type="ECO:0000313" key="5">
    <source>
        <dbReference type="Proteomes" id="UP001596101"/>
    </source>
</evidence>
<feature type="domain" description="Pyridoxamine kinase/Phosphomethylpyrimidine kinase" evidence="3">
    <location>
        <begin position="16"/>
        <end position="258"/>
    </location>
</feature>
<keyword evidence="4" id="KW-0418">Kinase</keyword>
<dbReference type="InterPro" id="IPR013749">
    <property type="entry name" value="PM/HMP-P_kinase-1"/>
</dbReference>
<evidence type="ECO:0000313" key="4">
    <source>
        <dbReference type="EMBL" id="MFC5480184.1"/>
    </source>
</evidence>
<dbReference type="Proteomes" id="UP001596101">
    <property type="component" value="Unassembled WGS sequence"/>
</dbReference>
<gene>
    <name evidence="4" type="ORF">ACFPQ5_18455</name>
</gene>
<dbReference type="Pfam" id="PF08543">
    <property type="entry name" value="Phos_pyr_kin"/>
    <property type="match status" value="1"/>
</dbReference>
<dbReference type="PANTHER" id="PTHR20858:SF17">
    <property type="entry name" value="HYDROXYMETHYLPYRIMIDINE_PHOSPHOMETHYLPYRIMIDINE KINASE THI20-RELATED"/>
    <property type="match status" value="1"/>
</dbReference>